<dbReference type="EMBL" id="KV892327">
    <property type="protein sequence ID" value="OON21012.1"/>
    <property type="molecule type" value="Genomic_DNA"/>
</dbReference>
<reference evidence="2 3" key="1">
    <citation type="submission" date="2015-03" db="EMBL/GenBank/DDBJ databases">
        <title>Draft genome of the nematode, Opisthorchis viverrini.</title>
        <authorList>
            <person name="Mitreva M."/>
        </authorList>
    </citation>
    <scope>NUCLEOTIDE SEQUENCE [LARGE SCALE GENOMIC DNA]</scope>
    <source>
        <strain evidence="2">Khon Kaen</strain>
    </source>
</reference>
<feature type="compositionally biased region" description="Polar residues" evidence="1">
    <location>
        <begin position="177"/>
        <end position="199"/>
    </location>
</feature>
<keyword evidence="3" id="KW-1185">Reference proteome</keyword>
<name>A0A1S8X2T7_OPIVI</name>
<sequence length="426" mass="46648">MTDHDSLDLNGDGSEGEPGQQWTQVGRPINSRNNQRRKAKPSSPKEACYANGVHETVMRHRSFRGGKCFIVPQCKPDGGPAGTARNRNLDINEVTNGHVSQTGSERLATSVSKLTISTRTDSTVNSTVSSPSPSIASETQNSSEFTDDKPSYRAHGRYQRNRKLVQHSSFDVDDQSSRNSAQFRQTSPLPNSSSATNLCNPPARSSVGRMVRSPTSPSGATVTQVATFPGEPWRHSNPGWRRSHHSMPFSGRGTVPYHRPSANYQHAPRPFYGATPRYRPPAPPVALEMSPVDSLKEAAPAPVKSPAIPAVSATAVAELQSTNSEKRTSWAATSLPHFDENQRGIIDYKVKNCLLVIKMLNLFTCRVEYAVSNQGIHRSIRGSTCSSTPTVRVVIRIAIYRKEDVVSVIPGSGRRIEQEEYPIPPL</sequence>
<feature type="compositionally biased region" description="Low complexity" evidence="1">
    <location>
        <begin position="120"/>
        <end position="139"/>
    </location>
</feature>
<proteinExistence type="predicted"/>
<feature type="compositionally biased region" description="Polar residues" evidence="1">
    <location>
        <begin position="213"/>
        <end position="223"/>
    </location>
</feature>
<protein>
    <submittedName>
        <fullName evidence="2">Uncharacterized protein</fullName>
    </submittedName>
</protein>
<dbReference type="Proteomes" id="UP000243686">
    <property type="component" value="Unassembled WGS sequence"/>
</dbReference>
<feature type="region of interest" description="Disordered" evidence="1">
    <location>
        <begin position="1"/>
        <end position="47"/>
    </location>
</feature>
<feature type="region of interest" description="Disordered" evidence="1">
    <location>
        <begin position="120"/>
        <end position="223"/>
    </location>
</feature>
<dbReference type="AlphaFoldDB" id="A0A1S8X2T7"/>
<organism evidence="2 3">
    <name type="scientific">Opisthorchis viverrini</name>
    <name type="common">Southeast Asian liver fluke</name>
    <dbReference type="NCBI Taxonomy" id="6198"/>
    <lineage>
        <taxon>Eukaryota</taxon>
        <taxon>Metazoa</taxon>
        <taxon>Spiralia</taxon>
        <taxon>Lophotrochozoa</taxon>
        <taxon>Platyhelminthes</taxon>
        <taxon>Trematoda</taxon>
        <taxon>Digenea</taxon>
        <taxon>Opisthorchiida</taxon>
        <taxon>Opisthorchiata</taxon>
        <taxon>Opisthorchiidae</taxon>
        <taxon>Opisthorchis</taxon>
    </lineage>
</organism>
<evidence type="ECO:0000256" key="1">
    <source>
        <dbReference type="SAM" id="MobiDB-lite"/>
    </source>
</evidence>
<gene>
    <name evidence="2" type="ORF">X801_03097</name>
</gene>
<evidence type="ECO:0000313" key="3">
    <source>
        <dbReference type="Proteomes" id="UP000243686"/>
    </source>
</evidence>
<feature type="non-terminal residue" evidence="2">
    <location>
        <position position="426"/>
    </location>
</feature>
<accession>A0A1S8X2T7</accession>
<evidence type="ECO:0000313" key="2">
    <source>
        <dbReference type="EMBL" id="OON21012.1"/>
    </source>
</evidence>
<feature type="compositionally biased region" description="Basic residues" evidence="1">
    <location>
        <begin position="152"/>
        <end position="165"/>
    </location>
</feature>